<reference evidence="2 3" key="1">
    <citation type="journal article" date="2009" name="Stand. Genomic Sci.">
        <title>Complete genome sequence of Catenulispora acidiphila type strain (ID 139908).</title>
        <authorList>
            <person name="Copeland A."/>
            <person name="Lapidus A."/>
            <person name="Glavina Del Rio T."/>
            <person name="Nolan M."/>
            <person name="Lucas S."/>
            <person name="Chen F."/>
            <person name="Tice H."/>
            <person name="Cheng J.F."/>
            <person name="Bruce D."/>
            <person name="Goodwin L."/>
            <person name="Pitluck S."/>
            <person name="Mikhailova N."/>
            <person name="Pati A."/>
            <person name="Ivanova N."/>
            <person name="Mavromatis K."/>
            <person name="Chen A."/>
            <person name="Palaniappan K."/>
            <person name="Chain P."/>
            <person name="Land M."/>
            <person name="Hauser L."/>
            <person name="Chang Y.J."/>
            <person name="Jeffries C.D."/>
            <person name="Chertkov O."/>
            <person name="Brettin T."/>
            <person name="Detter J.C."/>
            <person name="Han C."/>
            <person name="Ali Z."/>
            <person name="Tindall B.J."/>
            <person name="Goker M."/>
            <person name="Bristow J."/>
            <person name="Eisen J.A."/>
            <person name="Markowitz V."/>
            <person name="Hugenholtz P."/>
            <person name="Kyrpides N.C."/>
            <person name="Klenk H.P."/>
        </authorList>
    </citation>
    <scope>NUCLEOTIDE SEQUENCE [LARGE SCALE GENOMIC DNA]</scope>
    <source>
        <strain evidence="3">DSM 44928 / JCM 14897 / NBRC 102108 / NRRL B-24433 / ID139908</strain>
    </source>
</reference>
<dbReference type="OrthoDB" id="3630272at2"/>
<dbReference type="SUPFAM" id="SSF50494">
    <property type="entry name" value="Trypsin-like serine proteases"/>
    <property type="match status" value="1"/>
</dbReference>
<keyword evidence="3" id="KW-1185">Reference proteome</keyword>
<gene>
    <name evidence="2" type="ordered locus">Caci_0436</name>
</gene>
<dbReference type="InterPro" id="IPR045450">
    <property type="entry name" value="VMAP_C"/>
</dbReference>
<dbReference type="AlphaFoldDB" id="C7PVN2"/>
<evidence type="ECO:0000313" key="2">
    <source>
        <dbReference type="EMBL" id="ACU69388.1"/>
    </source>
</evidence>
<dbReference type="eggNOG" id="COG0265">
    <property type="taxonomic scope" value="Bacteria"/>
</dbReference>
<dbReference type="Pfam" id="PF20028">
    <property type="entry name" value="VMAP-C"/>
    <property type="match status" value="1"/>
</dbReference>
<dbReference type="InParanoid" id="C7PVN2"/>
<proteinExistence type="predicted"/>
<dbReference type="Proteomes" id="UP000000851">
    <property type="component" value="Chromosome"/>
</dbReference>
<dbReference type="InterPro" id="IPR009003">
    <property type="entry name" value="Peptidase_S1_PA"/>
</dbReference>
<dbReference type="RefSeq" id="WP_012784683.1">
    <property type="nucleotide sequence ID" value="NC_013131.1"/>
</dbReference>
<dbReference type="EMBL" id="CP001700">
    <property type="protein sequence ID" value="ACU69388.1"/>
    <property type="molecule type" value="Genomic_DNA"/>
</dbReference>
<protein>
    <recommendedName>
        <fullName evidence="1">vWA-MoxR associated protein C-terminal domain-containing protein</fullName>
    </recommendedName>
</protein>
<accession>C7PVN2</accession>
<evidence type="ECO:0000313" key="3">
    <source>
        <dbReference type="Proteomes" id="UP000000851"/>
    </source>
</evidence>
<dbReference type="Gene3D" id="2.40.10.10">
    <property type="entry name" value="Trypsin-like serine proteases"/>
    <property type="match status" value="1"/>
</dbReference>
<name>C7PVN2_CATAD</name>
<feature type="domain" description="vWA-MoxR associated protein C-terminal" evidence="1">
    <location>
        <begin position="417"/>
        <end position="647"/>
    </location>
</feature>
<dbReference type="HOGENOM" id="CLU_412626_0_0_11"/>
<dbReference type="STRING" id="479433.Caci_0436"/>
<sequence length="665" mass="71066">MALAQLPNPGGPHLIAQAERSAVAVLAPEAPPEPGAEPALCLIGSGFFITTDLVLTCAHVVADEPELYVLSGSVTLRVKAVELIDPPYDGDDSWPVPDLALLRIEPAPPDDESDPYPVWLDLAPNASFISSAGYLSVGYDKRGPGGAAALASRLYDAGGTRKANAPGLPSFTYVELAGNTVPTYRSGSMVIDLSTGRVTGIVKAARAEDDGDGGYAVPLAGVLPRVLSRQLGVQKAKDILAAHDSFHARTVDWPAMCEHYFTGPQPPGAIRADSTKLPLNEVALLGLLVSIRHVVTDAELFEIIQSHSGLELAADAGLRDVALGLAATTTWSSTDVHSLLRFMDGLTTRLEHRVSQQWLAEARKWADGLAAKLNQTSRLRALRMQTSAIRRTSGAAEAGSSSLRVLVDPAFDPAGGYHVSIRMHHSAGVGAEQSPEETIGSASVLAHLRDVLPAAVRAAARLDGGCLIDLVLPLDLLAEPVHKWEVSGSTPLGHLLPVAVRSVERYRDRDDVPGARLREIWDRASKEAVSLQWIMCEDPENTGRAVEHTGLGLVNPPTSRHRRSRRLLDEAVQDGVPLLVWSASDCGVDHADPQNVSVLCAGPYFQGIAEEALRDVVLEDVPHRLFAKRSQAGAEELDAVALFWDNPGLGHEENLLTEPCYPEDS</sequence>
<evidence type="ECO:0000259" key="1">
    <source>
        <dbReference type="Pfam" id="PF20028"/>
    </source>
</evidence>
<dbReference type="Pfam" id="PF13365">
    <property type="entry name" value="Trypsin_2"/>
    <property type="match status" value="1"/>
</dbReference>
<dbReference type="KEGG" id="cai:Caci_0436"/>
<organism evidence="2 3">
    <name type="scientific">Catenulispora acidiphila (strain DSM 44928 / JCM 14897 / NBRC 102108 / NRRL B-24433 / ID139908)</name>
    <dbReference type="NCBI Taxonomy" id="479433"/>
    <lineage>
        <taxon>Bacteria</taxon>
        <taxon>Bacillati</taxon>
        <taxon>Actinomycetota</taxon>
        <taxon>Actinomycetes</taxon>
        <taxon>Catenulisporales</taxon>
        <taxon>Catenulisporaceae</taxon>
        <taxon>Catenulispora</taxon>
    </lineage>
</organism>
<dbReference type="InterPro" id="IPR043504">
    <property type="entry name" value="Peptidase_S1_PA_chymotrypsin"/>
</dbReference>